<feature type="transmembrane region" description="Helical" evidence="1">
    <location>
        <begin position="112"/>
        <end position="132"/>
    </location>
</feature>
<feature type="transmembrane region" description="Helical" evidence="1">
    <location>
        <begin position="347"/>
        <end position="369"/>
    </location>
</feature>
<feature type="transmembrane region" description="Helical" evidence="1">
    <location>
        <begin position="209"/>
        <end position="228"/>
    </location>
</feature>
<dbReference type="RefSeq" id="WP_014148490.1">
    <property type="nucleotide sequence ID" value="NC_016112.1"/>
</dbReference>
<feature type="transmembrane region" description="Helical" evidence="1">
    <location>
        <begin position="82"/>
        <end position="106"/>
    </location>
</feature>
<evidence type="ECO:0000256" key="1">
    <source>
        <dbReference type="SAM" id="Phobius"/>
    </source>
</evidence>
<dbReference type="EMBL" id="FO082060">
    <property type="protein sequence ID" value="CCE23698.1"/>
    <property type="molecule type" value="Genomic_DNA"/>
</dbReference>
<feature type="transmembrane region" description="Helical" evidence="1">
    <location>
        <begin position="261"/>
        <end position="281"/>
    </location>
</feature>
<keyword evidence="4" id="KW-1185">Reference proteome</keyword>
<feature type="transmembrane region" description="Helical" evidence="1">
    <location>
        <begin position="54"/>
        <end position="70"/>
    </location>
</feature>
<dbReference type="HOGENOM" id="CLU_278951_0_0_6"/>
<dbReference type="KEGG" id="mah:MEALZ_2012"/>
<reference evidence="4" key="1">
    <citation type="journal article" date="2012" name="J. Bacteriol.">
        <title>Genome sequence of the haloalkaliphilic methanotrophic bacterium Methylomicrobium alcaliphilum 20Z.</title>
        <authorList>
            <person name="Vuilleumier S."/>
            <person name="Khmelenina V.N."/>
            <person name="Bringel F."/>
            <person name="Reshetnikov A.S."/>
            <person name="Lajus A."/>
            <person name="Mangenot S."/>
            <person name="Rouy Z."/>
            <person name="Op den Camp H.J."/>
            <person name="Jetten M.S."/>
            <person name="Dispirito A.A."/>
            <person name="Dunfield P."/>
            <person name="Klotz M.G."/>
            <person name="Semrau J.D."/>
            <person name="Stein L.Y."/>
            <person name="Barbe V."/>
            <person name="Medigue C."/>
            <person name="Trotsenko Y.A."/>
            <person name="Kalyuzhnaya M.G."/>
        </authorList>
    </citation>
    <scope>NUCLEOTIDE SEQUENCE [LARGE SCALE GENOMIC DNA]</scope>
    <source>
        <strain evidence="4">DSM 19304 / NCIMB 14124 / VKM B-2133 / 20Z</strain>
    </source>
</reference>
<feature type="transmembrane region" description="Helical" evidence="1">
    <location>
        <begin position="770"/>
        <end position="791"/>
    </location>
</feature>
<gene>
    <name evidence="3" type="ordered locus">MEALZ_2012</name>
</gene>
<feature type="transmembrane region" description="Helical" evidence="1">
    <location>
        <begin position="381"/>
        <end position="402"/>
    </location>
</feature>
<feature type="transmembrane region" description="Helical" evidence="1">
    <location>
        <begin position="288"/>
        <end position="311"/>
    </location>
</feature>
<dbReference type="Gene3D" id="2.60.120.260">
    <property type="entry name" value="Galactose-binding domain-like"/>
    <property type="match status" value="1"/>
</dbReference>
<dbReference type="PANTHER" id="PTHR37422:SF13">
    <property type="entry name" value="LIPOPOLYSACCHARIDE BIOSYNTHESIS PROTEIN PA4999-RELATED"/>
    <property type="match status" value="1"/>
</dbReference>
<evidence type="ECO:0000259" key="2">
    <source>
        <dbReference type="Pfam" id="PF04892"/>
    </source>
</evidence>
<feature type="transmembrane region" description="Helical" evidence="1">
    <location>
        <begin position="740"/>
        <end position="758"/>
    </location>
</feature>
<keyword evidence="1" id="KW-1133">Transmembrane helix</keyword>
<feature type="transmembrane region" description="Helical" evidence="1">
    <location>
        <begin position="610"/>
        <end position="631"/>
    </location>
</feature>
<evidence type="ECO:0000313" key="4">
    <source>
        <dbReference type="Proteomes" id="UP000008315"/>
    </source>
</evidence>
<feature type="transmembrane region" description="Helical" evidence="1">
    <location>
        <begin position="1047"/>
        <end position="1065"/>
    </location>
</feature>
<feature type="transmembrane region" description="Helical" evidence="1">
    <location>
        <begin position="572"/>
        <end position="590"/>
    </location>
</feature>
<dbReference type="Pfam" id="PF04892">
    <property type="entry name" value="VanZ"/>
    <property type="match status" value="1"/>
</dbReference>
<feature type="transmembrane region" description="Helical" evidence="1">
    <location>
        <begin position="1011"/>
        <end position="1035"/>
    </location>
</feature>
<keyword evidence="1" id="KW-0472">Membrane</keyword>
<dbReference type="InterPro" id="IPR051533">
    <property type="entry name" value="WaaL-like"/>
</dbReference>
<protein>
    <recommendedName>
        <fullName evidence="2">VanZ-like domain-containing protein</fullName>
    </recommendedName>
</protein>
<keyword evidence="1" id="KW-0812">Transmembrane</keyword>
<name>G4T3H6_META2</name>
<proteinExistence type="predicted"/>
<evidence type="ECO:0000313" key="3">
    <source>
        <dbReference type="EMBL" id="CCE23698.1"/>
    </source>
</evidence>
<accession>G4T3H6</accession>
<feature type="transmembrane region" description="Helical" evidence="1">
    <location>
        <begin position="478"/>
        <end position="498"/>
    </location>
</feature>
<feature type="transmembrane region" description="Helical" evidence="1">
    <location>
        <begin position="692"/>
        <end position="709"/>
    </location>
</feature>
<feature type="transmembrane region" description="Helical" evidence="1">
    <location>
        <begin position="235"/>
        <end position="255"/>
    </location>
</feature>
<feature type="transmembrane region" description="Helical" evidence="1">
    <location>
        <begin position="714"/>
        <end position="734"/>
    </location>
</feature>
<sequence length="1107" mass="124776">MNKKLLIGATLYTFFVVYGSLVPLDYRPMPFDIALEKFRNIRYLNLGIESRADWVANILLYIPLAYLWAAGFGGQFRGYTRLLVAAPVLLFCWALAVSVEFAQLFFPPRTVSINDLIAEAMGSAMGVGLWLFSGDYFRRLSRHLSLGNFLSIKAAIIFYIAFYFALSFFPFDFVISHQELDARLTSGSHSLFMSIDTCRADGIRCVVKLGAEIVVLIPLGVLLCLLPYISHPKLVCILTGFFIGLFVETGQLFLASGVSQGISVLTRMTGLGLGAVVFAFFSKHDKDYWIAWLKPTILTLLPLHVFLVAALNGWTGGNWIGLEKALEKLETVQFLPFYYFYYTTESLAMVSLLSNIGMYFPIGLAFWLWNYADSKPERFHWFLVGLTAAVFATLIETGKLFLAPKHPDPTDVLIAFASAALVYESLNHAMRWFANGTIKQGRGLSIAEAFHDDENSISEDDPIRSSTTVKPEEIDKRWRLFSGILALIIGWAFLNYPIGAPFLSVLLIAYAALLFRYPHAWLFVLPAMLPVLDFAPWTGRFYFDEFDLVVMTTLAVYYWQKSSIRLTRQFSGTVKLCLGLFALIYLTSLYRGLFPLQDIDINAFSNYYSYYNSLRVGKGVIWAFFLLPLLKQTLQQYPKAKQYFGYGALLGLIGVIGVSIWERFLFSGLFNFESDYRITAMFSTMHTGGGHIDAYLVLALPFIAMLFLYTPRRLIGGMAGFGIFAAGLYVLMVTFSRGPYLAFAVAFLVFLISLVFAVNARHLRTNRKSIPLLSVVLLVPIMAIPVFQGGFIQERFKRIDQDLDVRLQHWQAILDMRDDDAMTTLFGMGVGSYPRTYFWWHRGVGMPATYTIQSDVGNRYLRLGSGGALYLDQQVAIKPDTEYRLSADLRSESGRGEITLPICEKSLLYSFRCVWSTLRIDSEPGTWSRAEKILNTKYVGSSLGKTAGELSRRPVKLGIYNNSQGNVIDIDNISLIDSNNKNLLSNGDFSEGTDYWFFTIDNHQALNVDNFWVHLLFDLGWFGTTAFIILLIYACYRQLKALSKGDYYAAILLSSISGFVIVGTVGSPFEAPRLSLLFFLIVFFALSENKKLPLRKRTPQFVKSSLS</sequence>
<dbReference type="InterPro" id="IPR006976">
    <property type="entry name" value="VanZ-like"/>
</dbReference>
<dbReference type="AlphaFoldDB" id="G4T3H6"/>
<dbReference type="NCBIfam" id="NF037970">
    <property type="entry name" value="vanZ_1"/>
    <property type="match status" value="1"/>
</dbReference>
<dbReference type="PATRIC" id="fig|271065.3.peg.2068"/>
<dbReference type="PANTHER" id="PTHR37422">
    <property type="entry name" value="TEICHURONIC ACID BIOSYNTHESIS PROTEIN TUAE"/>
    <property type="match status" value="1"/>
</dbReference>
<dbReference type="STRING" id="1091494.MEALZ_2012"/>
<feature type="transmembrane region" description="Helical" evidence="1">
    <location>
        <begin position="144"/>
        <end position="166"/>
    </location>
</feature>
<feature type="transmembrane region" description="Helical" evidence="1">
    <location>
        <begin position="1071"/>
        <end position="1087"/>
    </location>
</feature>
<organism evidence="3 4">
    <name type="scientific">Methylotuvimicrobium alcaliphilum (strain DSM 19304 / NCIMB 14124 / VKM B-2133 / 20Z)</name>
    <name type="common">Methylomicrobium alcaliphilum</name>
    <dbReference type="NCBI Taxonomy" id="1091494"/>
    <lineage>
        <taxon>Bacteria</taxon>
        <taxon>Pseudomonadati</taxon>
        <taxon>Pseudomonadota</taxon>
        <taxon>Gammaproteobacteria</taxon>
        <taxon>Methylococcales</taxon>
        <taxon>Methylococcaceae</taxon>
        <taxon>Methylotuvimicrobium</taxon>
    </lineage>
</organism>
<feature type="domain" description="VanZ-like" evidence="2">
    <location>
        <begin position="33"/>
        <end position="132"/>
    </location>
</feature>
<feature type="transmembrane region" description="Helical" evidence="1">
    <location>
        <begin position="643"/>
        <end position="661"/>
    </location>
</feature>
<dbReference type="Proteomes" id="UP000008315">
    <property type="component" value="Chromosome"/>
</dbReference>